<proteinExistence type="predicted"/>
<reference evidence="1" key="1">
    <citation type="submission" date="2023-08" db="EMBL/GenBank/DDBJ databases">
        <title>A de novo genome assembly of Solanum verrucosum Schlechtendal, a Mexican diploid species geographically isolated from the other diploid A-genome species in potato relatives.</title>
        <authorList>
            <person name="Hosaka K."/>
        </authorList>
    </citation>
    <scope>NUCLEOTIDE SEQUENCE</scope>
    <source>
        <tissue evidence="1">Young leaves</tissue>
    </source>
</reference>
<sequence length="79" mass="9584">MFLPRFSGNDNDTLKNWIFQAELNFTYLAFDEMDWLPLPYFYFDGEALSWFDWFIRNKLFVIGTISRMHLLSDFNNKPT</sequence>
<evidence type="ECO:0000313" key="1">
    <source>
        <dbReference type="EMBL" id="WMV14178.1"/>
    </source>
</evidence>
<gene>
    <name evidence="1" type="ORF">MTR67_007563</name>
</gene>
<dbReference type="AlphaFoldDB" id="A0AAF0Q0F9"/>
<keyword evidence="2" id="KW-1185">Reference proteome</keyword>
<dbReference type="Proteomes" id="UP001234989">
    <property type="component" value="Chromosome 2"/>
</dbReference>
<dbReference type="EMBL" id="CP133613">
    <property type="protein sequence ID" value="WMV14178.1"/>
    <property type="molecule type" value="Genomic_DNA"/>
</dbReference>
<organism evidence="1 2">
    <name type="scientific">Solanum verrucosum</name>
    <dbReference type="NCBI Taxonomy" id="315347"/>
    <lineage>
        <taxon>Eukaryota</taxon>
        <taxon>Viridiplantae</taxon>
        <taxon>Streptophyta</taxon>
        <taxon>Embryophyta</taxon>
        <taxon>Tracheophyta</taxon>
        <taxon>Spermatophyta</taxon>
        <taxon>Magnoliopsida</taxon>
        <taxon>eudicotyledons</taxon>
        <taxon>Gunneridae</taxon>
        <taxon>Pentapetalae</taxon>
        <taxon>asterids</taxon>
        <taxon>lamiids</taxon>
        <taxon>Solanales</taxon>
        <taxon>Solanaceae</taxon>
        <taxon>Solanoideae</taxon>
        <taxon>Solaneae</taxon>
        <taxon>Solanum</taxon>
    </lineage>
</organism>
<accession>A0AAF0Q0F9</accession>
<evidence type="ECO:0000313" key="2">
    <source>
        <dbReference type="Proteomes" id="UP001234989"/>
    </source>
</evidence>
<name>A0AAF0Q0F9_SOLVR</name>
<protein>
    <submittedName>
        <fullName evidence="1">Uncharacterized protein</fullName>
    </submittedName>
</protein>